<evidence type="ECO:0000256" key="1">
    <source>
        <dbReference type="ARBA" id="ARBA00022598"/>
    </source>
</evidence>
<protein>
    <recommendedName>
        <fullName evidence="4">Tubulin--tyrosine ligase-like protein 5</fullName>
    </recommendedName>
</protein>
<dbReference type="GO" id="GO:0070740">
    <property type="term" value="F:tubulin-glutamic acid ligase activity"/>
    <property type="evidence" value="ECO:0007669"/>
    <property type="project" value="TreeGrafter"/>
</dbReference>
<keyword evidence="2" id="KW-0547">Nucleotide-binding</keyword>
<evidence type="ECO:0000256" key="4">
    <source>
        <dbReference type="ARBA" id="ARBA00041448"/>
    </source>
</evidence>
<comment type="catalytic activity">
    <reaction evidence="5">
        <text>L-glutamyl-[protein] + L-glutamate + ATP = gamma-L-glutamyl-L-glutamyl-[protein] + ADP + phosphate + H(+)</text>
        <dbReference type="Rhea" id="RHEA:60144"/>
        <dbReference type="Rhea" id="RHEA-COMP:10208"/>
        <dbReference type="Rhea" id="RHEA-COMP:15517"/>
        <dbReference type="ChEBI" id="CHEBI:15378"/>
        <dbReference type="ChEBI" id="CHEBI:29973"/>
        <dbReference type="ChEBI" id="CHEBI:29985"/>
        <dbReference type="ChEBI" id="CHEBI:30616"/>
        <dbReference type="ChEBI" id="CHEBI:43474"/>
        <dbReference type="ChEBI" id="CHEBI:143622"/>
        <dbReference type="ChEBI" id="CHEBI:456216"/>
    </reaction>
    <physiologicalReaction direction="left-to-right" evidence="5">
        <dbReference type="Rhea" id="RHEA:60145"/>
    </physiologicalReaction>
</comment>
<evidence type="ECO:0000313" key="8">
    <source>
        <dbReference type="Proteomes" id="UP001489004"/>
    </source>
</evidence>
<sequence length="409" mass="45633">MMQRHNQVPLLVTVLLVLAHSRCLLAASAGEEAKPLRFWIDEFAYSRGETTLLRDNIQASNGKAVLAGETREQKLFSPGGYFAADAWDVYWTTREYCTKALQYMRPGQRASCMPGLSTLTRKDRLIATLVERFGDGAFDITPQAYRLPQQYWHWRVWIHNQPHAQQAQHAQHAPGPMWVLKDGEHRGTGVHVLPQAEAIAAALNRTARGFHKHTLVQQYVHNQSLVARRPFYLRVWALVTNVTPLRAYLFNGGVLVFGKPRSEEGSSGQPVDMKPEDLIVNLWTQDRHSSQPWDVDRYRAYLQETTGSPAAFDKVWGGVQRALGFAFAAAAPTLRADAAYYKAGPGATFELVGVDFVVDADYHPWLIEINSIPSLARKVLEGDAGKGEADPAAEKPAFDAQKEALVQSC</sequence>
<dbReference type="GO" id="GO:0000226">
    <property type="term" value="P:microtubule cytoskeleton organization"/>
    <property type="evidence" value="ECO:0007669"/>
    <property type="project" value="TreeGrafter"/>
</dbReference>
<dbReference type="PANTHER" id="PTHR12241:SF145">
    <property type="entry name" value="TUBULIN POLYGLUTAMYLASE TTLL5"/>
    <property type="match status" value="1"/>
</dbReference>
<evidence type="ECO:0000256" key="6">
    <source>
        <dbReference type="SAM" id="SignalP"/>
    </source>
</evidence>
<evidence type="ECO:0000256" key="5">
    <source>
        <dbReference type="ARBA" id="ARBA00049274"/>
    </source>
</evidence>
<evidence type="ECO:0000256" key="3">
    <source>
        <dbReference type="ARBA" id="ARBA00022840"/>
    </source>
</evidence>
<dbReference type="EMBL" id="JALJOR010000001">
    <property type="protein sequence ID" value="KAK9830488.1"/>
    <property type="molecule type" value="Genomic_DNA"/>
</dbReference>
<evidence type="ECO:0000256" key="2">
    <source>
        <dbReference type="ARBA" id="ARBA00022741"/>
    </source>
</evidence>
<keyword evidence="3" id="KW-0067">ATP-binding</keyword>
<keyword evidence="6" id="KW-0732">Signal</keyword>
<dbReference type="SUPFAM" id="SSF56059">
    <property type="entry name" value="Glutathione synthetase ATP-binding domain-like"/>
    <property type="match status" value="1"/>
</dbReference>
<name>A0AAW1RAA8_9CHLO</name>
<dbReference type="AlphaFoldDB" id="A0AAW1RAA8"/>
<dbReference type="GO" id="GO:0005524">
    <property type="term" value="F:ATP binding"/>
    <property type="evidence" value="ECO:0007669"/>
    <property type="project" value="UniProtKB-KW"/>
</dbReference>
<gene>
    <name evidence="7" type="ORF">WJX72_011998</name>
</gene>
<dbReference type="Pfam" id="PF03133">
    <property type="entry name" value="TTL"/>
    <property type="match status" value="1"/>
</dbReference>
<feature type="chain" id="PRO_5043632059" description="Tubulin--tyrosine ligase-like protein 5" evidence="6">
    <location>
        <begin position="27"/>
        <end position="409"/>
    </location>
</feature>
<dbReference type="PANTHER" id="PTHR12241">
    <property type="entry name" value="TUBULIN POLYGLUTAMYLASE"/>
    <property type="match status" value="1"/>
</dbReference>
<dbReference type="GO" id="GO:0036064">
    <property type="term" value="C:ciliary basal body"/>
    <property type="evidence" value="ECO:0007669"/>
    <property type="project" value="TreeGrafter"/>
</dbReference>
<dbReference type="Proteomes" id="UP001489004">
    <property type="component" value="Unassembled WGS sequence"/>
</dbReference>
<dbReference type="PROSITE" id="PS51221">
    <property type="entry name" value="TTL"/>
    <property type="match status" value="1"/>
</dbReference>
<accession>A0AAW1RAA8</accession>
<dbReference type="GO" id="GO:0015631">
    <property type="term" value="F:tubulin binding"/>
    <property type="evidence" value="ECO:0007669"/>
    <property type="project" value="TreeGrafter"/>
</dbReference>
<keyword evidence="1" id="KW-0436">Ligase</keyword>
<proteinExistence type="predicted"/>
<evidence type="ECO:0000313" key="7">
    <source>
        <dbReference type="EMBL" id="KAK9830488.1"/>
    </source>
</evidence>
<organism evidence="7 8">
    <name type="scientific">[Myrmecia] bisecta</name>
    <dbReference type="NCBI Taxonomy" id="41462"/>
    <lineage>
        <taxon>Eukaryota</taxon>
        <taxon>Viridiplantae</taxon>
        <taxon>Chlorophyta</taxon>
        <taxon>core chlorophytes</taxon>
        <taxon>Trebouxiophyceae</taxon>
        <taxon>Trebouxiales</taxon>
        <taxon>Trebouxiaceae</taxon>
        <taxon>Myrmecia</taxon>
    </lineage>
</organism>
<comment type="caution">
    <text evidence="7">The sequence shown here is derived from an EMBL/GenBank/DDBJ whole genome shotgun (WGS) entry which is preliminary data.</text>
</comment>
<keyword evidence="8" id="KW-1185">Reference proteome</keyword>
<feature type="signal peptide" evidence="6">
    <location>
        <begin position="1"/>
        <end position="26"/>
    </location>
</feature>
<dbReference type="Gene3D" id="3.30.470.20">
    <property type="entry name" value="ATP-grasp fold, B domain"/>
    <property type="match status" value="1"/>
</dbReference>
<reference evidence="7 8" key="1">
    <citation type="journal article" date="2024" name="Nat. Commun.">
        <title>Phylogenomics reveals the evolutionary origins of lichenization in chlorophyte algae.</title>
        <authorList>
            <person name="Puginier C."/>
            <person name="Libourel C."/>
            <person name="Otte J."/>
            <person name="Skaloud P."/>
            <person name="Haon M."/>
            <person name="Grisel S."/>
            <person name="Petersen M."/>
            <person name="Berrin J.G."/>
            <person name="Delaux P.M."/>
            <person name="Dal Grande F."/>
            <person name="Keller J."/>
        </authorList>
    </citation>
    <scope>NUCLEOTIDE SEQUENCE [LARGE SCALE GENOMIC DNA]</scope>
    <source>
        <strain evidence="7 8">SAG 2043</strain>
    </source>
</reference>
<dbReference type="InterPro" id="IPR004344">
    <property type="entry name" value="TTL/TTLL_fam"/>
</dbReference>